<evidence type="ECO:0000313" key="2">
    <source>
        <dbReference type="EMBL" id="KAK1846572.1"/>
    </source>
</evidence>
<proteinExistence type="predicted"/>
<evidence type="ECO:0000256" key="1">
    <source>
        <dbReference type="SAM" id="MobiDB-lite"/>
    </source>
</evidence>
<protein>
    <submittedName>
        <fullName evidence="2">Uncharacterized protein</fullName>
    </submittedName>
</protein>
<dbReference type="AlphaFoldDB" id="A0AAD9EGG2"/>
<feature type="region of interest" description="Disordered" evidence="1">
    <location>
        <begin position="150"/>
        <end position="183"/>
    </location>
</feature>
<dbReference type="Proteomes" id="UP001243330">
    <property type="component" value="Unassembled WGS sequence"/>
</dbReference>
<sequence>MRSAFTFPIAQQDNSVASHRIASHRIAARRKRTRALLSRRIRDNAHHLSLLSRYGPDDNNNNNDETRSMHLGQLRLCQPHGLLTSVIPRLRARRAARRAHQLIVPSNPEEPSLAICLKQNTPLAKQAFTHCEMILQVFRHRLSTSAICQAKKQGAGRGEEGGRNRSWDSRIKPSETEAQSAAL</sequence>
<organism evidence="2 3">
    <name type="scientific">Colletotrichum chrysophilum</name>
    <dbReference type="NCBI Taxonomy" id="1836956"/>
    <lineage>
        <taxon>Eukaryota</taxon>
        <taxon>Fungi</taxon>
        <taxon>Dikarya</taxon>
        <taxon>Ascomycota</taxon>
        <taxon>Pezizomycotina</taxon>
        <taxon>Sordariomycetes</taxon>
        <taxon>Hypocreomycetidae</taxon>
        <taxon>Glomerellales</taxon>
        <taxon>Glomerellaceae</taxon>
        <taxon>Colletotrichum</taxon>
        <taxon>Colletotrichum gloeosporioides species complex</taxon>
    </lineage>
</organism>
<dbReference type="EMBL" id="JAQOWY010000231">
    <property type="protein sequence ID" value="KAK1846572.1"/>
    <property type="molecule type" value="Genomic_DNA"/>
</dbReference>
<keyword evidence="3" id="KW-1185">Reference proteome</keyword>
<reference evidence="2" key="1">
    <citation type="submission" date="2023-01" db="EMBL/GenBank/DDBJ databases">
        <title>Colletotrichum chrysophilum M932 genome sequence.</title>
        <authorList>
            <person name="Baroncelli R."/>
        </authorList>
    </citation>
    <scope>NUCLEOTIDE SEQUENCE</scope>
    <source>
        <strain evidence="2">M932</strain>
    </source>
</reference>
<evidence type="ECO:0000313" key="3">
    <source>
        <dbReference type="Proteomes" id="UP001243330"/>
    </source>
</evidence>
<accession>A0AAD9EGG2</accession>
<feature type="compositionally biased region" description="Basic and acidic residues" evidence="1">
    <location>
        <begin position="157"/>
        <end position="175"/>
    </location>
</feature>
<comment type="caution">
    <text evidence="2">The sequence shown here is derived from an EMBL/GenBank/DDBJ whole genome shotgun (WGS) entry which is preliminary data.</text>
</comment>
<name>A0AAD9EGG2_9PEZI</name>
<gene>
    <name evidence="2" type="ORF">CCHR01_10799</name>
</gene>